<dbReference type="InParanoid" id="A5DPK0"/>
<dbReference type="OrthoDB" id="4023759at2759"/>
<keyword evidence="3" id="KW-1185">Reference proteome</keyword>
<proteinExistence type="predicted"/>
<reference evidence="2 3" key="1">
    <citation type="journal article" date="2009" name="Nature">
        <title>Evolution of pathogenicity and sexual reproduction in eight Candida genomes.</title>
        <authorList>
            <person name="Butler G."/>
            <person name="Rasmussen M.D."/>
            <person name="Lin M.F."/>
            <person name="Santos M.A."/>
            <person name="Sakthikumar S."/>
            <person name="Munro C.A."/>
            <person name="Rheinbay E."/>
            <person name="Grabherr M."/>
            <person name="Forche A."/>
            <person name="Reedy J.L."/>
            <person name="Agrafioti I."/>
            <person name="Arnaud M.B."/>
            <person name="Bates S."/>
            <person name="Brown A.J."/>
            <person name="Brunke S."/>
            <person name="Costanzo M.C."/>
            <person name="Fitzpatrick D.A."/>
            <person name="de Groot P.W."/>
            <person name="Harris D."/>
            <person name="Hoyer L.L."/>
            <person name="Hube B."/>
            <person name="Klis F.M."/>
            <person name="Kodira C."/>
            <person name="Lennard N."/>
            <person name="Logue M.E."/>
            <person name="Martin R."/>
            <person name="Neiman A.M."/>
            <person name="Nikolaou E."/>
            <person name="Quail M.A."/>
            <person name="Quinn J."/>
            <person name="Santos M.C."/>
            <person name="Schmitzberger F.F."/>
            <person name="Sherlock G."/>
            <person name="Shah P."/>
            <person name="Silverstein K.A."/>
            <person name="Skrzypek M.S."/>
            <person name="Soll D."/>
            <person name="Staggs R."/>
            <person name="Stansfield I."/>
            <person name="Stumpf M.P."/>
            <person name="Sudbery P.E."/>
            <person name="Srikantha T."/>
            <person name="Zeng Q."/>
            <person name="Berman J."/>
            <person name="Berriman M."/>
            <person name="Heitman J."/>
            <person name="Gow N.A."/>
            <person name="Lorenz M.C."/>
            <person name="Birren B.W."/>
            <person name="Kellis M."/>
            <person name="Cuomo C.A."/>
        </authorList>
    </citation>
    <scope>NUCLEOTIDE SEQUENCE [LARGE SCALE GENOMIC DNA]</scope>
    <source>
        <strain evidence="3">ATCC 6260 / CBS 566 / DSM 6381 / JCM 1539 / NBRC 10279 / NRRL Y-324</strain>
    </source>
</reference>
<organism evidence="2 3">
    <name type="scientific">Meyerozyma guilliermondii (strain ATCC 6260 / CBS 566 / DSM 6381 / JCM 1539 / NBRC 10279 / NRRL Y-324)</name>
    <name type="common">Yeast</name>
    <name type="synonym">Candida guilliermondii</name>
    <dbReference type="NCBI Taxonomy" id="294746"/>
    <lineage>
        <taxon>Eukaryota</taxon>
        <taxon>Fungi</taxon>
        <taxon>Dikarya</taxon>
        <taxon>Ascomycota</taxon>
        <taxon>Saccharomycotina</taxon>
        <taxon>Pichiomycetes</taxon>
        <taxon>Debaryomycetaceae</taxon>
        <taxon>Meyerozyma</taxon>
    </lineage>
</organism>
<dbReference type="RefSeq" id="XP_001482181.2">
    <property type="nucleotide sequence ID" value="XM_001482131.1"/>
</dbReference>
<dbReference type="InterPro" id="IPR053157">
    <property type="entry name" value="Sterol_Uptake_Regulator"/>
</dbReference>
<dbReference type="GO" id="GO:0001228">
    <property type="term" value="F:DNA-binding transcription activator activity, RNA polymerase II-specific"/>
    <property type="evidence" value="ECO:0007669"/>
    <property type="project" value="TreeGrafter"/>
</dbReference>
<dbReference type="Proteomes" id="UP000001997">
    <property type="component" value="Unassembled WGS sequence"/>
</dbReference>
<dbReference type="Gene3D" id="4.10.240.10">
    <property type="entry name" value="Zn(2)-C6 fungal-type DNA-binding domain"/>
    <property type="match status" value="1"/>
</dbReference>
<dbReference type="PROSITE" id="PS50048">
    <property type="entry name" value="ZN2_CY6_FUNGAL_2"/>
    <property type="match status" value="1"/>
</dbReference>
<evidence type="ECO:0000259" key="1">
    <source>
        <dbReference type="PROSITE" id="PS50048"/>
    </source>
</evidence>
<dbReference type="CDD" id="cd00067">
    <property type="entry name" value="GAL4"/>
    <property type="match status" value="1"/>
</dbReference>
<dbReference type="KEGG" id="pgu:PGUG_05201"/>
<dbReference type="AlphaFoldDB" id="A5DPK0"/>
<evidence type="ECO:0000313" key="2">
    <source>
        <dbReference type="EMBL" id="EDK41103.2"/>
    </source>
</evidence>
<sequence length="434" mass="51096">MNKYKTKKKRCASCRRLKIKCDGALPCEYCNATNRQCNYDLFPSTTIAQTNSSSTETIVWTHQTSLNSPPRHMGITPFQYRLIMYFHEGLLPEKVKEQPVQEMWQTQVPRLFHESSVVQNSIYSLSTLCLLGRCDLSRWIDPENVNLDTGFFPEPIHDLNSFRRFLQTSVSHFYMKMLADTFSIVDKLISREKVLNTVHEAAEVVFSGAMLFSFLVLQTEKIVPLLNSDPNQPDLISMSFGMRESMVLCFPLLYQSQYSALFHNDFLANSDEKHEFPFITFLHNHLTQLHELESISSTKFSHYEETLKTLNKLFAAAAKQKSSSIFYKWIFFHDAEVYRYMRVEHDKFALKLLYAYSCLNIFCKFYFHRYCNLWIDYIEWYKTQSMATGGWEDWFDESLYELVYSEFLFADDNYAILYRFPDSCKTLQYAGRPL</sequence>
<dbReference type="STRING" id="294746.A5DPK0"/>
<dbReference type="InterPro" id="IPR001138">
    <property type="entry name" value="Zn2Cys6_DnaBD"/>
</dbReference>
<dbReference type="InterPro" id="IPR036864">
    <property type="entry name" value="Zn2-C6_fun-type_DNA-bd_sf"/>
</dbReference>
<dbReference type="VEuPathDB" id="FungiDB:PGUG_05201"/>
<dbReference type="EMBL" id="CH408161">
    <property type="protein sequence ID" value="EDK41103.2"/>
    <property type="molecule type" value="Genomic_DNA"/>
</dbReference>
<feature type="domain" description="Zn(2)-C6 fungal-type" evidence="1">
    <location>
        <begin position="10"/>
        <end position="39"/>
    </location>
</feature>
<name>A5DPK0_PICGU</name>
<dbReference type="Pfam" id="PF00172">
    <property type="entry name" value="Zn_clus"/>
    <property type="match status" value="1"/>
</dbReference>
<dbReference type="GO" id="GO:0008270">
    <property type="term" value="F:zinc ion binding"/>
    <property type="evidence" value="ECO:0007669"/>
    <property type="project" value="InterPro"/>
</dbReference>
<dbReference type="SUPFAM" id="SSF57701">
    <property type="entry name" value="Zn2/Cys6 DNA-binding domain"/>
    <property type="match status" value="1"/>
</dbReference>
<dbReference type="GeneID" id="5124171"/>
<dbReference type="HOGENOM" id="CLU_034207_0_0_1"/>
<dbReference type="eggNOG" id="ENOG502R6NR">
    <property type="taxonomic scope" value="Eukaryota"/>
</dbReference>
<accession>A5DPK0</accession>
<evidence type="ECO:0000313" key="3">
    <source>
        <dbReference type="Proteomes" id="UP000001997"/>
    </source>
</evidence>
<protein>
    <recommendedName>
        <fullName evidence="1">Zn(2)-C6 fungal-type domain-containing protein</fullName>
    </recommendedName>
</protein>
<dbReference type="OMA" id="ETIVWTH"/>
<dbReference type="PANTHER" id="PTHR47784:SF5">
    <property type="entry name" value="STEROL UPTAKE CONTROL PROTEIN 2"/>
    <property type="match status" value="1"/>
</dbReference>
<dbReference type="PANTHER" id="PTHR47784">
    <property type="entry name" value="STEROL UPTAKE CONTROL PROTEIN 2"/>
    <property type="match status" value="1"/>
</dbReference>
<gene>
    <name evidence="2" type="ORF">PGUG_05201</name>
</gene>
<dbReference type="SMART" id="SM00066">
    <property type="entry name" value="GAL4"/>
    <property type="match status" value="1"/>
</dbReference>